<name>A0AAU2HDA3_9ACTN</name>
<evidence type="ECO:0000313" key="3">
    <source>
        <dbReference type="EMBL" id="WTU45561.1"/>
    </source>
</evidence>
<dbReference type="InterPro" id="IPR050639">
    <property type="entry name" value="SSR_resolvase"/>
</dbReference>
<dbReference type="CDD" id="cd00338">
    <property type="entry name" value="Ser_Recombinase"/>
    <property type="match status" value="1"/>
</dbReference>
<dbReference type="PROSITE" id="PS51736">
    <property type="entry name" value="RECOMBINASES_3"/>
    <property type="match status" value="1"/>
</dbReference>
<dbReference type="PANTHER" id="PTHR30461:SF23">
    <property type="entry name" value="DNA RECOMBINASE-RELATED"/>
    <property type="match status" value="1"/>
</dbReference>
<dbReference type="GO" id="GO:0000150">
    <property type="term" value="F:DNA strand exchange activity"/>
    <property type="evidence" value="ECO:0007669"/>
    <property type="project" value="InterPro"/>
</dbReference>
<evidence type="ECO:0000259" key="2">
    <source>
        <dbReference type="PROSITE" id="PS51737"/>
    </source>
</evidence>
<feature type="domain" description="Resolvase/invertase-type recombinase catalytic" evidence="1">
    <location>
        <begin position="1"/>
        <end position="148"/>
    </location>
</feature>
<dbReference type="InterPro" id="IPR038109">
    <property type="entry name" value="DNA_bind_recomb_sf"/>
</dbReference>
<dbReference type="PANTHER" id="PTHR30461">
    <property type="entry name" value="DNA-INVERTASE FROM LAMBDOID PROPHAGE"/>
    <property type="match status" value="1"/>
</dbReference>
<accession>A0AAU2HDA3</accession>
<dbReference type="Pfam" id="PF00239">
    <property type="entry name" value="Resolvase"/>
    <property type="match status" value="1"/>
</dbReference>
<dbReference type="PROSITE" id="PS51737">
    <property type="entry name" value="RECOMBINASE_DNA_BIND"/>
    <property type="match status" value="1"/>
</dbReference>
<dbReference type="InterPro" id="IPR011109">
    <property type="entry name" value="DNA_bind_recombinase_dom"/>
</dbReference>
<dbReference type="Pfam" id="PF07508">
    <property type="entry name" value="Recombinase"/>
    <property type="match status" value="1"/>
</dbReference>
<reference evidence="3" key="1">
    <citation type="submission" date="2022-10" db="EMBL/GenBank/DDBJ databases">
        <title>The complete genomes of actinobacterial strains from the NBC collection.</title>
        <authorList>
            <person name="Joergensen T.S."/>
            <person name="Alvarez Arevalo M."/>
            <person name="Sterndorff E.B."/>
            <person name="Faurdal D."/>
            <person name="Vuksanovic O."/>
            <person name="Mourched A.-S."/>
            <person name="Charusanti P."/>
            <person name="Shaw S."/>
            <person name="Blin K."/>
            <person name="Weber T."/>
        </authorList>
    </citation>
    <scope>NUCLEOTIDE SEQUENCE</scope>
    <source>
        <strain evidence="3">NBC_00060</strain>
    </source>
</reference>
<dbReference type="Gene3D" id="3.90.1750.20">
    <property type="entry name" value="Putative Large Serine Recombinase, Chain B, Domain 2"/>
    <property type="match status" value="1"/>
</dbReference>
<proteinExistence type="predicted"/>
<gene>
    <name evidence="3" type="ORF">OHV25_23090</name>
</gene>
<protein>
    <submittedName>
        <fullName evidence="3">Recombinase family protein</fullName>
    </submittedName>
</protein>
<dbReference type="SMART" id="SM00857">
    <property type="entry name" value="Resolvase"/>
    <property type="match status" value="1"/>
</dbReference>
<dbReference type="InterPro" id="IPR006119">
    <property type="entry name" value="Resolv_N"/>
</dbReference>
<organism evidence="3">
    <name type="scientific">Streptomyces sp. NBC_00060</name>
    <dbReference type="NCBI Taxonomy" id="2975636"/>
    <lineage>
        <taxon>Bacteria</taxon>
        <taxon>Bacillati</taxon>
        <taxon>Actinomycetota</taxon>
        <taxon>Actinomycetes</taxon>
        <taxon>Kitasatosporales</taxon>
        <taxon>Streptomycetaceae</taxon>
        <taxon>Streptomyces</taxon>
    </lineage>
</organism>
<dbReference type="EMBL" id="CP108253">
    <property type="protein sequence ID" value="WTU45561.1"/>
    <property type="molecule type" value="Genomic_DNA"/>
</dbReference>
<dbReference type="GO" id="GO:0003677">
    <property type="term" value="F:DNA binding"/>
    <property type="evidence" value="ECO:0007669"/>
    <property type="project" value="InterPro"/>
</dbReference>
<dbReference type="Gene3D" id="3.40.50.1390">
    <property type="entry name" value="Resolvase, N-terminal catalytic domain"/>
    <property type="match status" value="1"/>
</dbReference>
<dbReference type="AlphaFoldDB" id="A0AAU2HDA3"/>
<sequence>MVRVSSKEQEQEGYSLQAQERFLRDYCERVGLKAVKPFHISETASKVDQRKTFNETMVYLKKHQILHFVCEKVDRLLRNFKDTVMVEEWLEGDDTRRLHCPKNSLVLHKNSSSQDKFVWGMHVVVAKNYTDNLSEEVRKGQLEKLRQGWLPAVPPPGYENVLESGKRVQRVVPGIAPLVVEMFKLAKTKRFTVKSLAREMTKRGLLIDGKPIKGDRVFRMLHNPYYVGVIRWNGKQYPGSHEPIVAVDLFEQVQRTLSRSATQIQRYRKHHPLFQGLVTCAACQGLLVWETAKGYWYGKCPKPRSCSRRRFVRQEVIEEQLAGALRRLNAPRPRLTAWLKNELEAGLRSQLSLQEAAAEGLQQEEGRLQAKLTILYDDRLEGRINAGEYDLKAVSLHAQQADIARQLKTLEAEDTSYLETAFSFVEMTQRAADEFTKSTDGDRKRELITELFDKLILDGVQLQPQYNPRATWLLTEILPMTGSGNDRFGPSDSGSRETKKAPVGASRYSWRAVTNSIRTLFNQ</sequence>
<evidence type="ECO:0000259" key="1">
    <source>
        <dbReference type="PROSITE" id="PS51736"/>
    </source>
</evidence>
<dbReference type="SUPFAM" id="SSF53041">
    <property type="entry name" value="Resolvase-like"/>
    <property type="match status" value="1"/>
</dbReference>
<feature type="domain" description="Recombinase" evidence="2">
    <location>
        <begin position="155"/>
        <end position="263"/>
    </location>
</feature>
<dbReference type="InterPro" id="IPR036162">
    <property type="entry name" value="Resolvase-like_N_sf"/>
</dbReference>